<dbReference type="SUPFAM" id="SSF82931">
    <property type="entry name" value="Tumor suppressor gene product Apc"/>
    <property type="match status" value="1"/>
</dbReference>
<name>A0A448XN20_9PLAT</name>
<proteinExistence type="predicted"/>
<dbReference type="GO" id="GO:0007389">
    <property type="term" value="P:pattern specification process"/>
    <property type="evidence" value="ECO:0007669"/>
    <property type="project" value="TreeGrafter"/>
</dbReference>
<dbReference type="InterPro" id="IPR026831">
    <property type="entry name" value="APC_dom"/>
</dbReference>
<reference evidence="2" key="1">
    <citation type="submission" date="2018-11" db="EMBL/GenBank/DDBJ databases">
        <authorList>
            <consortium name="Pathogen Informatics"/>
        </authorList>
    </citation>
    <scope>NUCLEOTIDE SEQUENCE</scope>
</reference>
<comment type="caution">
    <text evidence="2">The sequence shown here is derived from an EMBL/GenBank/DDBJ whole genome shotgun (WGS) entry which is preliminary data.</text>
</comment>
<dbReference type="GO" id="GO:0008017">
    <property type="term" value="F:microtubule binding"/>
    <property type="evidence" value="ECO:0007669"/>
    <property type="project" value="TreeGrafter"/>
</dbReference>
<dbReference type="Gene3D" id="1.25.10.10">
    <property type="entry name" value="Leucine-rich Repeat Variant"/>
    <property type="match status" value="1"/>
</dbReference>
<dbReference type="PANTHER" id="PTHR12607:SF12">
    <property type="entry name" value="APC-LIKE, ISOFORM A-RELATED"/>
    <property type="match status" value="1"/>
</dbReference>
<dbReference type="GO" id="GO:0005881">
    <property type="term" value="C:cytoplasmic microtubule"/>
    <property type="evidence" value="ECO:0007669"/>
    <property type="project" value="TreeGrafter"/>
</dbReference>
<evidence type="ECO:0000313" key="2">
    <source>
        <dbReference type="EMBL" id="VEL40616.1"/>
    </source>
</evidence>
<dbReference type="Proteomes" id="UP000784294">
    <property type="component" value="Unassembled WGS sequence"/>
</dbReference>
<gene>
    <name evidence="2" type="ORF">PXEA_LOCUS34056</name>
</gene>
<dbReference type="InterPro" id="IPR026818">
    <property type="entry name" value="Apc_fam"/>
</dbReference>
<dbReference type="AlphaFoldDB" id="A0A448XN20"/>
<dbReference type="GO" id="GO:0090090">
    <property type="term" value="P:negative regulation of canonical Wnt signaling pathway"/>
    <property type="evidence" value="ECO:0007669"/>
    <property type="project" value="TreeGrafter"/>
</dbReference>
<dbReference type="OrthoDB" id="5918429at2759"/>
<feature type="region of interest" description="Disordered" evidence="1">
    <location>
        <begin position="126"/>
        <end position="156"/>
    </location>
</feature>
<dbReference type="GO" id="GO:0030877">
    <property type="term" value="C:beta-catenin destruction complex"/>
    <property type="evidence" value="ECO:0007669"/>
    <property type="project" value="TreeGrafter"/>
</dbReference>
<evidence type="ECO:0000256" key="1">
    <source>
        <dbReference type="SAM" id="MobiDB-lite"/>
    </source>
</evidence>
<dbReference type="GO" id="GO:0008013">
    <property type="term" value="F:beta-catenin binding"/>
    <property type="evidence" value="ECO:0007669"/>
    <property type="project" value="InterPro"/>
</dbReference>
<dbReference type="GO" id="GO:0045295">
    <property type="term" value="F:gamma-catenin binding"/>
    <property type="evidence" value="ECO:0007669"/>
    <property type="project" value="TreeGrafter"/>
</dbReference>
<dbReference type="GO" id="GO:0007026">
    <property type="term" value="P:negative regulation of microtubule depolymerization"/>
    <property type="evidence" value="ECO:0007669"/>
    <property type="project" value="TreeGrafter"/>
</dbReference>
<dbReference type="PANTHER" id="PTHR12607">
    <property type="entry name" value="ADENOMATOUS POLYPOSIS COLI PROTEIN FAMILY"/>
    <property type="match status" value="1"/>
</dbReference>
<dbReference type="GO" id="GO:0001708">
    <property type="term" value="P:cell fate specification"/>
    <property type="evidence" value="ECO:0007669"/>
    <property type="project" value="TreeGrafter"/>
</dbReference>
<keyword evidence="3" id="KW-1185">Reference proteome</keyword>
<evidence type="ECO:0000313" key="3">
    <source>
        <dbReference type="Proteomes" id="UP000784294"/>
    </source>
</evidence>
<dbReference type="GO" id="GO:0016477">
    <property type="term" value="P:cell migration"/>
    <property type="evidence" value="ECO:0007669"/>
    <property type="project" value="TreeGrafter"/>
</dbReference>
<dbReference type="GO" id="GO:0007399">
    <property type="term" value="P:nervous system development"/>
    <property type="evidence" value="ECO:0007669"/>
    <property type="project" value="TreeGrafter"/>
</dbReference>
<accession>A0A448XN20</accession>
<sequence>MLRWEHSVCLENEAIERLRCGRFLRPSSACLTSDHFLTADVHSTTATSEAMGSSTSINGSTCSSFSNRSSSSSSSSNGSGVGATDFVAKSPFIGSAPCSLAASRRPPDSHWSPSDLSERLICHMSTASEASSHPPTSPRHTSDRPSPEVHPTGHSTHSIQVGLAEVFRTTDAAPMPTSVGSGAGGKEASLALRRYICMALTNLTFGVPTNKAIVCRRRIHLEPLLAQLDTECEELVQVGGLCTTHIGSKSDGLQLVETISAL</sequence>
<organism evidence="2 3">
    <name type="scientific">Protopolystoma xenopodis</name>
    <dbReference type="NCBI Taxonomy" id="117903"/>
    <lineage>
        <taxon>Eukaryota</taxon>
        <taxon>Metazoa</taxon>
        <taxon>Spiralia</taxon>
        <taxon>Lophotrochozoa</taxon>
        <taxon>Platyhelminthes</taxon>
        <taxon>Monogenea</taxon>
        <taxon>Polyopisthocotylea</taxon>
        <taxon>Polystomatidea</taxon>
        <taxon>Polystomatidae</taxon>
        <taxon>Protopolystoma</taxon>
    </lineage>
</organism>
<dbReference type="GO" id="GO:0016342">
    <property type="term" value="C:catenin complex"/>
    <property type="evidence" value="ECO:0007669"/>
    <property type="project" value="TreeGrafter"/>
</dbReference>
<dbReference type="InterPro" id="IPR011989">
    <property type="entry name" value="ARM-like"/>
</dbReference>
<dbReference type="EMBL" id="CAAALY010265622">
    <property type="protein sequence ID" value="VEL40616.1"/>
    <property type="molecule type" value="Genomic_DNA"/>
</dbReference>
<protein>
    <submittedName>
        <fullName evidence="2">Uncharacterized protein</fullName>
    </submittedName>
</protein>